<dbReference type="PANTHER" id="PTHR11145">
    <property type="entry name" value="BTB/POZ DOMAIN-CONTAINING ADAPTER FOR CUL3-MEDIATED RHOA DEGRADATION PROTEIN FAMILY MEMBER"/>
    <property type="match status" value="1"/>
</dbReference>
<protein>
    <recommendedName>
        <fullName evidence="1">BTB domain-containing protein</fullName>
    </recommendedName>
</protein>
<keyword evidence="3" id="KW-1185">Reference proteome</keyword>
<dbReference type="GO" id="GO:0051260">
    <property type="term" value="P:protein homooligomerization"/>
    <property type="evidence" value="ECO:0007669"/>
    <property type="project" value="InterPro"/>
</dbReference>
<evidence type="ECO:0000313" key="2">
    <source>
        <dbReference type="EMBL" id="KAH0565715.1"/>
    </source>
</evidence>
<dbReference type="InterPro" id="IPR045068">
    <property type="entry name" value="BACURD1-3"/>
</dbReference>
<proteinExistence type="predicted"/>
<sequence length="220" mass="25416">MSAFESPFQNASITSALDRKIILHVGEQHFVTTRETLTHQSGFFSSLLSGRWSDVQPDGSYFIDADANLFGHILRYLRRGVLPVFYDSTKGHDHSLYLQVLEEAKYFQIPRLVEWLENKEYLRAVRIIHSDEKREGASDVTETIEGADTEIEYHPVWKTQKVYVCPRGIGRHRGHPEACGRKCRGAQGDEEAKYEDEEVLRMLVVRKETIFDRNICVRGR</sequence>
<accession>A0A9P8LHY1</accession>
<dbReference type="InterPro" id="IPR000210">
    <property type="entry name" value="BTB/POZ_dom"/>
</dbReference>
<dbReference type="InterPro" id="IPR003131">
    <property type="entry name" value="T1-type_BTB"/>
</dbReference>
<dbReference type="Gene3D" id="3.30.710.10">
    <property type="entry name" value="Potassium Channel Kv1.1, Chain A"/>
    <property type="match status" value="1"/>
</dbReference>
<dbReference type="EMBL" id="JAGHQM010000066">
    <property type="protein sequence ID" value="KAH0565715.1"/>
    <property type="molecule type" value="Genomic_DNA"/>
</dbReference>
<comment type="caution">
    <text evidence="2">The sequence shown here is derived from an EMBL/GenBank/DDBJ whole genome shotgun (WGS) entry which is preliminary data.</text>
</comment>
<dbReference type="SUPFAM" id="SSF54695">
    <property type="entry name" value="POZ domain"/>
    <property type="match status" value="1"/>
</dbReference>
<name>A0A9P8LHY1_9PEZI</name>
<dbReference type="SMART" id="SM00225">
    <property type="entry name" value="BTB"/>
    <property type="match status" value="1"/>
</dbReference>
<dbReference type="PROSITE" id="PS50097">
    <property type="entry name" value="BTB"/>
    <property type="match status" value="1"/>
</dbReference>
<gene>
    <name evidence="2" type="ORF">GP486_000879</name>
</gene>
<dbReference type="AlphaFoldDB" id="A0A9P8LHY1"/>
<evidence type="ECO:0000313" key="3">
    <source>
        <dbReference type="Proteomes" id="UP000750711"/>
    </source>
</evidence>
<feature type="domain" description="BTB" evidence="1">
    <location>
        <begin position="19"/>
        <end position="86"/>
    </location>
</feature>
<dbReference type="Pfam" id="PF02214">
    <property type="entry name" value="BTB_2"/>
    <property type="match status" value="1"/>
</dbReference>
<dbReference type="InterPro" id="IPR011333">
    <property type="entry name" value="SKP1/BTB/POZ_sf"/>
</dbReference>
<evidence type="ECO:0000259" key="1">
    <source>
        <dbReference type="PROSITE" id="PS50097"/>
    </source>
</evidence>
<dbReference type="Proteomes" id="UP000750711">
    <property type="component" value="Unassembled WGS sequence"/>
</dbReference>
<reference evidence="2" key="1">
    <citation type="submission" date="2021-03" db="EMBL/GenBank/DDBJ databases">
        <title>Comparative genomics and phylogenomic investigation of the class Geoglossomycetes provide insights into ecological specialization and systematics.</title>
        <authorList>
            <person name="Melie T."/>
            <person name="Pirro S."/>
            <person name="Miller A.N."/>
            <person name="Quandt A."/>
        </authorList>
    </citation>
    <scope>NUCLEOTIDE SEQUENCE</scope>
    <source>
        <strain evidence="2">CAQ_001_2017</strain>
    </source>
</reference>
<organism evidence="2 3">
    <name type="scientific">Trichoglossum hirsutum</name>
    <dbReference type="NCBI Taxonomy" id="265104"/>
    <lineage>
        <taxon>Eukaryota</taxon>
        <taxon>Fungi</taxon>
        <taxon>Dikarya</taxon>
        <taxon>Ascomycota</taxon>
        <taxon>Pezizomycotina</taxon>
        <taxon>Geoglossomycetes</taxon>
        <taxon>Geoglossales</taxon>
        <taxon>Geoglossaceae</taxon>
        <taxon>Trichoglossum</taxon>
    </lineage>
</organism>
<dbReference type="PANTHER" id="PTHR11145:SF8">
    <property type="entry name" value="RE57120P"/>
    <property type="match status" value="1"/>
</dbReference>